<evidence type="ECO:0000313" key="2">
    <source>
        <dbReference type="EMBL" id="MDT0353132.1"/>
    </source>
</evidence>
<reference evidence="3" key="1">
    <citation type="submission" date="2023-07" db="EMBL/GenBank/DDBJ databases">
        <title>30 novel species of actinomycetes from the DSMZ collection.</title>
        <authorList>
            <person name="Nouioui I."/>
        </authorList>
    </citation>
    <scope>NUCLEOTIDE SEQUENCE [LARGE SCALE GENOMIC DNA]</scope>
    <source>
        <strain evidence="3">DSM 45834</strain>
    </source>
</reference>
<protein>
    <recommendedName>
        <fullName evidence="1">Contractile injection system tube protein N-terminal domain-containing protein</fullName>
    </recommendedName>
</protein>
<evidence type="ECO:0000259" key="1">
    <source>
        <dbReference type="Pfam" id="PF19266"/>
    </source>
</evidence>
<organism evidence="2 3">
    <name type="scientific">Pseudonocardia charpentierae</name>
    <dbReference type="NCBI Taxonomy" id="3075545"/>
    <lineage>
        <taxon>Bacteria</taxon>
        <taxon>Bacillati</taxon>
        <taxon>Actinomycetota</taxon>
        <taxon>Actinomycetes</taxon>
        <taxon>Pseudonocardiales</taxon>
        <taxon>Pseudonocardiaceae</taxon>
        <taxon>Pseudonocardia</taxon>
    </lineage>
</organism>
<comment type="caution">
    <text evidence="2">The sequence shown here is derived from an EMBL/GenBank/DDBJ whole genome shotgun (WGS) entry which is preliminary data.</text>
</comment>
<dbReference type="EMBL" id="JAVREJ010000026">
    <property type="protein sequence ID" value="MDT0353132.1"/>
    <property type="molecule type" value="Genomic_DNA"/>
</dbReference>
<proteinExistence type="predicted"/>
<dbReference type="RefSeq" id="WP_311559647.1">
    <property type="nucleotide sequence ID" value="NZ_JAVREJ010000026.1"/>
</dbReference>
<dbReference type="InterPro" id="IPR036779">
    <property type="entry name" value="LysM_dom_sf"/>
</dbReference>
<gene>
    <name evidence="2" type="ORF">RM445_26825</name>
</gene>
<keyword evidence="3" id="KW-1185">Reference proteome</keyword>
<dbReference type="Gene3D" id="3.10.350.10">
    <property type="entry name" value="LysM domain"/>
    <property type="match status" value="1"/>
</dbReference>
<dbReference type="Proteomes" id="UP001183202">
    <property type="component" value="Unassembled WGS sequence"/>
</dbReference>
<accession>A0ABU2NGP5</accession>
<dbReference type="InterPro" id="IPR045361">
    <property type="entry name" value="CIS_tube_prot_N"/>
</dbReference>
<evidence type="ECO:0000313" key="3">
    <source>
        <dbReference type="Proteomes" id="UP001183202"/>
    </source>
</evidence>
<name>A0ABU2NGP5_9PSEU</name>
<sequence>MTTPVIAAAFRAIRAAVREPAPRARAQVTSAVIVDTRSGDRVPVMFNPEEYTLDQGNEISEIGIPGLATSPVQYVRGRARTLRMELFYDTYEQRADVRAHTGRIIRLLDPDPVTHTPPVLLFLMGTFSFQCVLLEANQQVTMFLPDGTPVRARLSVRFQEFVRVEVEVRSGLFVGPPALHQVTTRDTLPNLAATFLNDPRRWREVAEANDIDDPLALLPGATLVMPRDRRDR</sequence>
<feature type="domain" description="Contractile injection system tube protein N-terminal" evidence="1">
    <location>
        <begin position="38"/>
        <end position="165"/>
    </location>
</feature>
<dbReference type="Pfam" id="PF19266">
    <property type="entry name" value="CIS_tube"/>
    <property type="match status" value="1"/>
</dbReference>